<sequence>MSKKRPSDNTAISTSHSLPYIKVSDIYSFGIIMWEILYRKTISYNQKLDISKLGFLIYYHDLRPAINKEAP</sequence>
<feature type="domain" description="Serine-threonine/tyrosine-protein kinase catalytic" evidence="1">
    <location>
        <begin position="10"/>
        <end position="47"/>
    </location>
</feature>
<keyword evidence="3" id="KW-1185">Reference proteome</keyword>
<organism evidence="2 3">
    <name type="scientific">Gigaspora rosea</name>
    <dbReference type="NCBI Taxonomy" id="44941"/>
    <lineage>
        <taxon>Eukaryota</taxon>
        <taxon>Fungi</taxon>
        <taxon>Fungi incertae sedis</taxon>
        <taxon>Mucoromycota</taxon>
        <taxon>Glomeromycotina</taxon>
        <taxon>Glomeromycetes</taxon>
        <taxon>Diversisporales</taxon>
        <taxon>Gigasporaceae</taxon>
        <taxon>Gigaspora</taxon>
    </lineage>
</organism>
<accession>A0A397W6U5</accession>
<dbReference type="InterPro" id="IPR001245">
    <property type="entry name" value="Ser-Thr/Tyr_kinase_cat_dom"/>
</dbReference>
<gene>
    <name evidence="2" type="ORF">C2G38_2153910</name>
</gene>
<dbReference type="GO" id="GO:0004672">
    <property type="term" value="F:protein kinase activity"/>
    <property type="evidence" value="ECO:0007669"/>
    <property type="project" value="InterPro"/>
</dbReference>
<comment type="caution">
    <text evidence="2">The sequence shown here is derived from an EMBL/GenBank/DDBJ whole genome shotgun (WGS) entry which is preliminary data.</text>
</comment>
<dbReference type="Proteomes" id="UP000266673">
    <property type="component" value="Unassembled WGS sequence"/>
</dbReference>
<dbReference type="InterPro" id="IPR011009">
    <property type="entry name" value="Kinase-like_dom_sf"/>
</dbReference>
<reference evidence="2 3" key="1">
    <citation type="submission" date="2018-06" db="EMBL/GenBank/DDBJ databases">
        <title>Comparative genomics reveals the genomic features of Rhizophagus irregularis, R. cerebriforme, R. diaphanum and Gigaspora rosea, and their symbiotic lifestyle signature.</title>
        <authorList>
            <person name="Morin E."/>
            <person name="San Clemente H."/>
            <person name="Chen E.C.H."/>
            <person name="De La Providencia I."/>
            <person name="Hainaut M."/>
            <person name="Kuo A."/>
            <person name="Kohler A."/>
            <person name="Murat C."/>
            <person name="Tang N."/>
            <person name="Roy S."/>
            <person name="Loubradou J."/>
            <person name="Henrissat B."/>
            <person name="Grigoriev I.V."/>
            <person name="Corradi N."/>
            <person name="Roux C."/>
            <person name="Martin F.M."/>
        </authorList>
    </citation>
    <scope>NUCLEOTIDE SEQUENCE [LARGE SCALE GENOMIC DNA]</scope>
    <source>
        <strain evidence="2 3">DAOM 194757</strain>
    </source>
</reference>
<evidence type="ECO:0000313" key="3">
    <source>
        <dbReference type="Proteomes" id="UP000266673"/>
    </source>
</evidence>
<name>A0A397W6U5_9GLOM</name>
<evidence type="ECO:0000313" key="2">
    <source>
        <dbReference type="EMBL" id="RIB29998.1"/>
    </source>
</evidence>
<dbReference type="AlphaFoldDB" id="A0A397W6U5"/>
<dbReference type="SUPFAM" id="SSF56112">
    <property type="entry name" value="Protein kinase-like (PK-like)"/>
    <property type="match status" value="1"/>
</dbReference>
<evidence type="ECO:0000259" key="1">
    <source>
        <dbReference type="Pfam" id="PF07714"/>
    </source>
</evidence>
<dbReference type="OrthoDB" id="3269467at2759"/>
<dbReference type="Pfam" id="PF07714">
    <property type="entry name" value="PK_Tyr_Ser-Thr"/>
    <property type="match status" value="1"/>
</dbReference>
<protein>
    <recommendedName>
        <fullName evidence="1">Serine-threonine/tyrosine-protein kinase catalytic domain-containing protein</fullName>
    </recommendedName>
</protein>
<dbReference type="Gene3D" id="1.10.510.10">
    <property type="entry name" value="Transferase(Phosphotransferase) domain 1"/>
    <property type="match status" value="1"/>
</dbReference>
<dbReference type="EMBL" id="QKWP01000024">
    <property type="protein sequence ID" value="RIB29998.1"/>
    <property type="molecule type" value="Genomic_DNA"/>
</dbReference>
<proteinExistence type="predicted"/>